<proteinExistence type="predicted"/>
<dbReference type="InterPro" id="IPR041371">
    <property type="entry name" value="GH92_N"/>
</dbReference>
<dbReference type="Gene3D" id="1.20.1050.60">
    <property type="entry name" value="alpha-1,2-mannosidase"/>
    <property type="match status" value="1"/>
</dbReference>
<dbReference type="InterPro" id="IPR000421">
    <property type="entry name" value="FA58C"/>
</dbReference>
<accession>A0A0U9HEV9</accession>
<dbReference type="PANTHER" id="PTHR12143">
    <property type="entry name" value="PEPTIDE N-GLYCANASE PNGASE -RELATED"/>
    <property type="match status" value="1"/>
</dbReference>
<dbReference type="SUPFAM" id="SSF49785">
    <property type="entry name" value="Galactose-binding domain-like"/>
    <property type="match status" value="2"/>
</dbReference>
<dbReference type="InterPro" id="IPR005887">
    <property type="entry name" value="GH92_a_mannosidase_put"/>
</dbReference>
<dbReference type="EMBL" id="BBXV01000067">
    <property type="protein sequence ID" value="GAQ19761.1"/>
    <property type="molecule type" value="Genomic_DNA"/>
</dbReference>
<dbReference type="Pfam" id="PF07971">
    <property type="entry name" value="Glyco_hydro_92"/>
    <property type="match status" value="1"/>
</dbReference>
<dbReference type="PANTHER" id="PTHR12143:SF43">
    <property type="entry name" value="PUTATIVE-RELATED"/>
    <property type="match status" value="1"/>
</dbReference>
<dbReference type="InterPro" id="IPR014718">
    <property type="entry name" value="GH-type_carb-bd"/>
</dbReference>
<dbReference type="FunFam" id="1.20.1050.60:FF:000001">
    <property type="entry name" value="Putative alpha-1,2-mannosidase"/>
    <property type="match status" value="1"/>
</dbReference>
<dbReference type="OrthoDB" id="9758209at2"/>
<reference evidence="2 3" key="2">
    <citation type="journal article" date="2016" name="Genome Announc.">
        <title>Draft Genome Sequence of Oceanobacillus picturae Heshi-B3, Isolated from Fermented Rice Bran in a Traditional Japanese Seafood Dish.</title>
        <authorList>
            <person name="Akuzawa S."/>
            <person name="Nagaoka J."/>
            <person name="Kanekatsu M."/>
            <person name="Kanesaki Y."/>
            <person name="Suzuki T."/>
        </authorList>
    </citation>
    <scope>NUCLEOTIDE SEQUENCE [LARGE SCALE GENOMIC DNA]</scope>
    <source>
        <strain evidence="2 3">Heshi-B3</strain>
    </source>
</reference>
<dbReference type="GO" id="GO:0030246">
    <property type="term" value="F:carbohydrate binding"/>
    <property type="evidence" value="ECO:0007669"/>
    <property type="project" value="InterPro"/>
</dbReference>
<evidence type="ECO:0000313" key="3">
    <source>
        <dbReference type="Proteomes" id="UP000052946"/>
    </source>
</evidence>
<dbReference type="GO" id="GO:0005829">
    <property type="term" value="C:cytosol"/>
    <property type="evidence" value="ECO:0007669"/>
    <property type="project" value="TreeGrafter"/>
</dbReference>
<name>A0A0U9HEV9_9BACI</name>
<evidence type="ECO:0000313" key="2">
    <source>
        <dbReference type="EMBL" id="GAQ19761.1"/>
    </source>
</evidence>
<dbReference type="Gene3D" id="2.70.98.10">
    <property type="match status" value="1"/>
</dbReference>
<comment type="caution">
    <text evidence="2">The sequence shown here is derived from an EMBL/GenBank/DDBJ whole genome shotgun (WGS) entry which is preliminary data.</text>
</comment>
<dbReference type="Pfam" id="PF17678">
    <property type="entry name" value="Glyco_hydro_92N"/>
    <property type="match status" value="1"/>
</dbReference>
<dbReference type="Pfam" id="PF22888">
    <property type="entry name" value="FIMAH"/>
    <property type="match status" value="1"/>
</dbReference>
<sequence length="1407" mass="156847">MVNRKRLKKVFPILCCVALIGTFVKIPTQQTVSAAAKDFSTSFEENDPDLDWENTVETDADGNKMSSGIDGNIPFDGIQGDITERIVNIEVSGENPPSETKNKLIDRDSTSKWLTFEDTAFIEFELEEADTVVKYALTSANDYAGRDPQDWELLGSNDGENWTALDNRSEQSFEDRYERKLYEFDNDTAYQYYRLNITENHGESIIQLAELAISNGIDKPAPPASDMKTTVTNGPTSAYTSKTNVGWSGLNTVTYLGSHLEEGRAYSYNKILDVDIDVTEHTELSYYIFPAFTDKDHTNYASTYASVDLAFSDGTYLHDLEAYDQHGIKLDPQAQGDSKTLYANQWNLKKAAIGDVAEGKTIERILIAYDNPTGPATFTGHIDDLHIKEQTEESTYTNPSDYVNILRGTQSNGSFSRGNNFPAVAVPHGFNFWAPVTNAGSNWLYSYNESNNEENLPELQAFSLSHEPSPWMGDRQTFQVMPSNAEAEPSADRNDRALAFNHDNEVAKAHYYGVEFENGIKTEMTPTDHASIMRFTFDDEHANIIFDNVSNNGGITLDAENGTISGYTDQKSGLSTGATRMFVYATFDKPVIDSGMLTGEGRDNVSAYYKFDTEDTKEVTMKMATSLISVDQAKKNLEQEINAEDTFESVKNRAENAWNEKLGIIEVEGASDDQLTTLYSNMYRLFLYPNSAYENVGTVEEPEYKYASQLEISPCTNSTATETCASIEDGEIYVNNGFWDTYRTTWPAYALLTPSKAGDMIDGFVQHYRDGGWIARWSSPGYANLMAGTSANVAFSDAYLKGVTNFDVESFYQSAIKDASVVPPNANVGRKGTETSVFDGYTNTSTHEGMSWALDGYINDYGIANLAKALAEKENKDDPYQSEYSSDYNYYLSRAQHYDNMFNSEFGFFNGKTPDGEWRSTLENFNPAEWGHDYTETNAWNMAFHAPQDGQGLANLYGGKEGLSEKLDTFFTTPEKAAYPGSYGGLIHEMREARDVRMGMYGHSNQPAHHIAYMYNYAGEPWKTQEKVREILDRLYIGSEIGQGYAGDEDNGEMSAWYIFSALGFYPLKMGSPEYAIGAPLFEKATIHLENGKDLVINAPNNSKENKYVQGLQVNGEAYTKNYITHEDIAEGGTLDFDMGPEPSDWGSKLTDLPESITPAATDGLFAPESLGDVTDQAVEEDAGIATDSDGSDTSKLFDNTSRTQLELEGKTPWVQYQFTGEKKKANMYTLTSASAADGSDPQAADPKSWVLKGSDDGENWTVLDERENESFKWRKYTRAFEIADPEAYSYYQLEITDNGGHQTTALAEVELLGYGAQLIGLAAGMQDVVDQLADEGEFKNNGASRSLLMHLTAVERFEEKGDEDKVVKHMEGFQKLLDQQHKTALISEDAYKLLKDNAAYMLQRWE</sequence>
<dbReference type="GO" id="GO:0005975">
    <property type="term" value="P:carbohydrate metabolic process"/>
    <property type="evidence" value="ECO:0007669"/>
    <property type="project" value="InterPro"/>
</dbReference>
<dbReference type="InterPro" id="IPR012939">
    <property type="entry name" value="Glyco_hydro_92"/>
</dbReference>
<dbReference type="PROSITE" id="PS50022">
    <property type="entry name" value="FA58C_3"/>
    <property type="match status" value="1"/>
</dbReference>
<reference evidence="3" key="1">
    <citation type="submission" date="2015-07" db="EMBL/GenBank/DDBJ databases">
        <title>Draft Genome Sequence of Oceanobacillus picturae Heshi-B3 that Was Isolated from Fermented Rice Bran with Aging Salted Mackerel, Which Was Named Heshiko as Traditional Fermented Seafood in Japan.</title>
        <authorList>
            <person name="Akuzawa S."/>
            <person name="Nakagawa J."/>
            <person name="Kanekatsu T."/>
            <person name="Kanesaki Y."/>
            <person name="Suzuki T."/>
        </authorList>
    </citation>
    <scope>NUCLEOTIDE SEQUENCE [LARGE SCALE GENOMIC DNA]</scope>
    <source>
        <strain evidence="3">Heshi-B3</strain>
    </source>
</reference>
<feature type="domain" description="F5/8 type C" evidence="1">
    <location>
        <begin position="70"/>
        <end position="214"/>
    </location>
</feature>
<dbReference type="SUPFAM" id="SSF48208">
    <property type="entry name" value="Six-hairpin glycosidases"/>
    <property type="match status" value="1"/>
</dbReference>
<dbReference type="NCBIfam" id="TIGR01180">
    <property type="entry name" value="aman2_put"/>
    <property type="match status" value="1"/>
</dbReference>
<dbReference type="InterPro" id="IPR008979">
    <property type="entry name" value="Galactose-bd-like_sf"/>
</dbReference>
<dbReference type="InterPro" id="IPR054470">
    <property type="entry name" value="FIMAH_dom"/>
</dbReference>
<dbReference type="InterPro" id="IPR008928">
    <property type="entry name" value="6-hairpin_glycosidase_sf"/>
</dbReference>
<dbReference type="Proteomes" id="UP000052946">
    <property type="component" value="Unassembled WGS sequence"/>
</dbReference>
<dbReference type="Gene3D" id="2.60.120.260">
    <property type="entry name" value="Galactose-binding domain-like"/>
    <property type="match status" value="2"/>
</dbReference>
<dbReference type="Pfam" id="PF00754">
    <property type="entry name" value="F5_F8_type_C"/>
    <property type="match status" value="1"/>
</dbReference>
<gene>
    <name evidence="2" type="ORF">OPHB3_3745</name>
</gene>
<dbReference type="GO" id="GO:0006516">
    <property type="term" value="P:glycoprotein catabolic process"/>
    <property type="evidence" value="ECO:0007669"/>
    <property type="project" value="TreeGrafter"/>
</dbReference>
<dbReference type="InterPro" id="IPR050883">
    <property type="entry name" value="PNGase"/>
</dbReference>
<dbReference type="FunFam" id="3.30.2080.10:FF:000001">
    <property type="entry name" value="Alpha-1,2-mannosidase subfamily"/>
    <property type="match status" value="1"/>
</dbReference>
<evidence type="ECO:0000259" key="1">
    <source>
        <dbReference type="PROSITE" id="PS50022"/>
    </source>
</evidence>
<organism evidence="2 3">
    <name type="scientific">Oceanobacillus picturae</name>
    <dbReference type="NCBI Taxonomy" id="171693"/>
    <lineage>
        <taxon>Bacteria</taxon>
        <taxon>Bacillati</taxon>
        <taxon>Bacillota</taxon>
        <taxon>Bacilli</taxon>
        <taxon>Bacillales</taxon>
        <taxon>Bacillaceae</taxon>
        <taxon>Oceanobacillus</taxon>
    </lineage>
</organism>
<dbReference type="Gene3D" id="3.30.2080.10">
    <property type="entry name" value="GH92 mannosidase domain"/>
    <property type="match status" value="1"/>
</dbReference>
<dbReference type="GO" id="GO:0000224">
    <property type="term" value="F:peptide-N4-(N-acetyl-beta-glucosaminyl)asparagine amidase activity"/>
    <property type="evidence" value="ECO:0007669"/>
    <property type="project" value="TreeGrafter"/>
</dbReference>
<dbReference type="Gene3D" id="1.20.1610.10">
    <property type="entry name" value="alpha-1,2-mannosidases domains"/>
    <property type="match status" value="1"/>
</dbReference>
<protein>
    <submittedName>
        <fullName evidence="2">Alpha-1 2-mannosidase</fullName>
    </submittedName>
</protein>